<organism evidence="1 2">
    <name type="scientific">Leptospira interrogans serovar Manilae</name>
    <dbReference type="NCBI Taxonomy" id="214675"/>
    <lineage>
        <taxon>Bacteria</taxon>
        <taxon>Pseudomonadati</taxon>
        <taxon>Spirochaetota</taxon>
        <taxon>Spirochaetia</taxon>
        <taxon>Leptospirales</taxon>
        <taxon>Leptospiraceae</taxon>
        <taxon>Leptospira</taxon>
    </lineage>
</organism>
<name>A0AAQ1P1N1_LEPIR</name>
<comment type="caution">
    <text evidence="1">The sequence shown here is derived from an EMBL/GenBank/DDBJ whole genome shotgun (WGS) entry which is preliminary data.</text>
</comment>
<accession>A0AAQ1P1N1</accession>
<reference evidence="1 2" key="1">
    <citation type="submission" date="2017-11" db="EMBL/GenBank/DDBJ databases">
        <authorList>
            <person name="Lechat P."/>
        </authorList>
    </citation>
    <scope>NUCLEOTIDE SEQUENCE [LARGE SCALE GENOMIC DNA]</scope>
    <source>
        <strain evidence="1">L495</strain>
    </source>
</reference>
<sequence>MIKHWLSGKLGYEFFQKNQQIGTYTIRTYEKNTVISLFQKLECKIFFKKQQFWIRLNFVRTSISL</sequence>
<evidence type="ECO:0000313" key="2">
    <source>
        <dbReference type="Proteomes" id="UP000234460"/>
    </source>
</evidence>
<proteinExistence type="predicted"/>
<dbReference type="AlphaFoldDB" id="A0AAQ1P1N1"/>
<evidence type="ECO:0000313" key="1">
    <source>
        <dbReference type="EMBL" id="SOR62162.1"/>
    </source>
</evidence>
<gene>
    <name evidence="1" type="ORF">LMANV2_410018</name>
</gene>
<dbReference type="EMBL" id="OEJX01000036">
    <property type="protein sequence ID" value="SOR62162.1"/>
    <property type="molecule type" value="Genomic_DNA"/>
</dbReference>
<dbReference type="Proteomes" id="UP000234460">
    <property type="component" value="Chromosome LMANV2"/>
</dbReference>
<protein>
    <submittedName>
        <fullName evidence="1">Uncharacterized protein</fullName>
    </submittedName>
</protein>